<dbReference type="InterPro" id="IPR039556">
    <property type="entry name" value="ICL/PEPM"/>
</dbReference>
<dbReference type="Pfam" id="PF13714">
    <property type="entry name" value="PEP_mutase"/>
    <property type="match status" value="1"/>
</dbReference>
<dbReference type="InterPro" id="IPR040442">
    <property type="entry name" value="Pyrv_kinase-like_dom_sf"/>
</dbReference>
<dbReference type="Gene3D" id="3.20.20.60">
    <property type="entry name" value="Phosphoenolpyruvate-binding domains"/>
    <property type="match status" value="1"/>
</dbReference>
<keyword evidence="2" id="KW-1185">Reference proteome</keyword>
<dbReference type="GO" id="GO:0016829">
    <property type="term" value="F:lyase activity"/>
    <property type="evidence" value="ECO:0007669"/>
    <property type="project" value="UniProtKB-KW"/>
</dbReference>
<sequence length="303" mass="33289">MQPRGPALSRSSRSSRSSRFRELLKSPPFVCMGAHDAVTAKLAEQVGAPAIYVSGFAASAIVAGAPDMGLLTQTEMFEHIRRICRVTSLPVFADADTGYGGVLDAQRTIRLWEEAGASVLHLEDQAVPKKCGHFSGKQLVSAEEMQQKLRAMLEARSDPDFFIVARTDSLAVTGFDDAIARLISYAEVGADGLYCDAMESVEQMREISRRLRPLGKPLLFNMARSGKSPYLSLKEVEACGFDYALCPIEPMFAMHKAVKTMMERFMEAGCSTNAVADLMTPFDEFNEFVGMSDLIAQERRYAS</sequence>
<accession>A0ABT8AVI2</accession>
<comment type="caution">
    <text evidence="1">The sequence shown here is derived from an EMBL/GenBank/DDBJ whole genome shotgun (WGS) entry which is preliminary data.</text>
</comment>
<dbReference type="CDD" id="cd00377">
    <property type="entry name" value="ICL_PEPM"/>
    <property type="match status" value="1"/>
</dbReference>
<dbReference type="RefSeq" id="WP_283206460.1">
    <property type="nucleotide sequence ID" value="NZ_BPQS01000036.1"/>
</dbReference>
<name>A0ABT8AVI2_9HYPH</name>
<protein>
    <submittedName>
        <fullName evidence="1">Isocitrate lyase/PEP mutase family protein</fullName>
    </submittedName>
</protein>
<dbReference type="PANTHER" id="PTHR42905:SF5">
    <property type="entry name" value="CARBOXYVINYL-CARBOXYPHOSPHONATE PHOSPHORYLMUTASE, CHLOROPLASTIC"/>
    <property type="match status" value="1"/>
</dbReference>
<dbReference type="EMBL" id="JAUFPT010000088">
    <property type="protein sequence ID" value="MDN3573953.1"/>
    <property type="molecule type" value="Genomic_DNA"/>
</dbReference>
<dbReference type="SUPFAM" id="SSF51621">
    <property type="entry name" value="Phosphoenolpyruvate/pyruvate domain"/>
    <property type="match status" value="1"/>
</dbReference>
<dbReference type="PANTHER" id="PTHR42905">
    <property type="entry name" value="PHOSPHOENOLPYRUVATE CARBOXYLASE"/>
    <property type="match status" value="1"/>
</dbReference>
<proteinExistence type="predicted"/>
<evidence type="ECO:0000313" key="1">
    <source>
        <dbReference type="EMBL" id="MDN3573953.1"/>
    </source>
</evidence>
<keyword evidence="1" id="KW-0456">Lyase</keyword>
<dbReference type="Proteomes" id="UP001244297">
    <property type="component" value="Unassembled WGS sequence"/>
</dbReference>
<evidence type="ECO:0000313" key="2">
    <source>
        <dbReference type="Proteomes" id="UP001244297"/>
    </source>
</evidence>
<reference evidence="2" key="1">
    <citation type="journal article" date="2019" name="Int. J. Syst. Evol. Microbiol.">
        <title>The Global Catalogue of Microorganisms (GCM) 10K type strain sequencing project: providing services to taxonomists for standard genome sequencing and annotation.</title>
        <authorList>
            <consortium name="The Broad Institute Genomics Platform"/>
            <consortium name="The Broad Institute Genome Sequencing Center for Infectious Disease"/>
            <person name="Wu L."/>
            <person name="Ma J."/>
        </authorList>
    </citation>
    <scope>NUCLEOTIDE SEQUENCE [LARGE SCALE GENOMIC DNA]</scope>
    <source>
        <strain evidence="2">CECT 7806</strain>
    </source>
</reference>
<dbReference type="InterPro" id="IPR015813">
    <property type="entry name" value="Pyrv/PenolPyrv_kinase-like_dom"/>
</dbReference>
<gene>
    <name evidence="1" type="ORF">QWZ18_25520</name>
</gene>
<organism evidence="1 2">
    <name type="scientific">Methylobacterium longum</name>
    <dbReference type="NCBI Taxonomy" id="767694"/>
    <lineage>
        <taxon>Bacteria</taxon>
        <taxon>Pseudomonadati</taxon>
        <taxon>Pseudomonadota</taxon>
        <taxon>Alphaproteobacteria</taxon>
        <taxon>Hyphomicrobiales</taxon>
        <taxon>Methylobacteriaceae</taxon>
        <taxon>Methylobacterium</taxon>
    </lineage>
</organism>